<proteinExistence type="predicted"/>
<protein>
    <submittedName>
        <fullName evidence="1">Uncharacterized protein</fullName>
    </submittedName>
</protein>
<sequence>MNLTQPKTIRDLAADGLFIAHEQDFLMSRLEDSVRGFTGTEINFQNSPEPEAKPAAVEAEAADLPVQVRFYSNSGALDLIGKRIAVLKDGQWTWSTSHDGSPAIPELNGAQPASEVILAAARALESGNSILIANQSDGSKAAISVDIATANPAKGSVTVPSATQIPFEKVLIESIGDPLVSGLNEVRAVTAFAHLRGLSIEEADHGLRIHGADQATDAHVDLIVHFLDERISSLSAPNAPGFNWQLEDISADGYFCAIEHAMWFSANYPKAAQEHVPINLESGHVLIDKGAHIEANAVIIATVNEGVFTWAWADSQLAKLRWQTPANRLRQFGIDKLVPALVRQSLPADTARELALPQAAMPILNMWKVVTVHLNEDTTGIALIDAPELQLPALSPAVESAVLQYGPPAHINSNRAFEAYQAMRGAHRAEVPSR</sequence>
<keyword evidence="2" id="KW-1185">Reference proteome</keyword>
<organism evidence="1 2">
    <name type="scientific">Corynebacterium casei LMG S-19264</name>
    <dbReference type="NCBI Taxonomy" id="1285583"/>
    <lineage>
        <taxon>Bacteria</taxon>
        <taxon>Bacillati</taxon>
        <taxon>Actinomycetota</taxon>
        <taxon>Actinomycetes</taxon>
        <taxon>Mycobacteriales</taxon>
        <taxon>Corynebacteriaceae</taxon>
        <taxon>Corynebacterium</taxon>
    </lineage>
</organism>
<gene>
    <name evidence="1" type="ORF">CCASEI_09855</name>
</gene>
<reference evidence="2" key="1">
    <citation type="submission" date="2013-02" db="EMBL/GenBank/DDBJ databases">
        <title>The complete genome sequence of Corynebacterium casei LMG S-19264 (=DSM 44701).</title>
        <authorList>
            <person name="Ruckert C."/>
            <person name="Albersmeier A."/>
            <person name="Kalinowski J."/>
        </authorList>
    </citation>
    <scope>NUCLEOTIDE SEQUENCE [LARGE SCALE GENOMIC DNA]</scope>
    <source>
        <strain evidence="2">LMG S-19264</strain>
    </source>
</reference>
<evidence type="ECO:0000313" key="2">
    <source>
        <dbReference type="Proteomes" id="UP000019226"/>
    </source>
</evidence>
<dbReference type="GeneID" id="82878086"/>
<name>A0ABN4CFT8_9CORY</name>
<evidence type="ECO:0000313" key="1">
    <source>
        <dbReference type="EMBL" id="AHI20528.1"/>
    </source>
</evidence>
<dbReference type="EMBL" id="CP004350">
    <property type="protein sequence ID" value="AHI20528.1"/>
    <property type="molecule type" value="Genomic_DNA"/>
</dbReference>
<dbReference type="Pfam" id="PF21813">
    <property type="entry name" value="DUF6882"/>
    <property type="match status" value="1"/>
</dbReference>
<dbReference type="Proteomes" id="UP000019226">
    <property type="component" value="Chromosome"/>
</dbReference>
<dbReference type="InterPro" id="IPR049249">
    <property type="entry name" value="DUF6882"/>
</dbReference>
<dbReference type="RefSeq" id="WP_025387873.1">
    <property type="nucleotide sequence ID" value="NZ_CP004350.1"/>
</dbReference>
<accession>A0ABN4CFT8</accession>